<evidence type="ECO:0000256" key="1">
    <source>
        <dbReference type="ARBA" id="ARBA00022729"/>
    </source>
</evidence>
<sequence length="1032" mass="113507">MMEPCRRFMSPGNHLVTEENVIRMRNAIFVPVLLLIALSGCNDRTTPNDPAVQPSQTTEIEQPAGTEKGSGGDNDSQTGTDSEPRVDLFGVALRAAKAGDLDKAEATIRKRILEAPDDALSVELYGDIAQRQNRAAFAAKMFERAFQMQTQPTETLMTKAAMQLVRAGRAYDALEMIERWIESHPDSIQPRMDLVGLAAMIGMVDHSIPAMQFLLQHINLSEVDMLQALARPRRIEPDQTFCERQLNINPDDLRPQYALALREAQRGKWDEAAARLPAVIKKHPEFTPAHALLGRLLVDLGRFDELSQWQANCPRSMQQSDQYWWVAGRWAQHQGNHPAAVKAFVNALNFDPYGQPISLQPMLQSLQIMQQERESQLVAGQIRDYERLYNAIHLFLERESKSQDAAFQIADALMRLGRLWEAEAWARGSAQLPNDLVSNGQKRYMAIRQRLNRATPWRLPETQIVHRINCEGLPDIDWKLESQPTRLAAYQPPRRIHFTDVAQELGLSHTSRLNAKALAKGQSIDMTLGSGAGIADFDLDGWADLIAAHLDGDPMQENSSGKRLFRNVGGSFQDLGDSTRLRDRGYSQGIAVGDINCDGFPDILTCNIGRNRLFQNNGDGTFTDVSDRLPASTEPWSTSAVICDMNGDAIPDIYIGAYCAGKAPFQRVCKSNDTVVTCTPLIFDAALDTFLQGQSDGPYIDQSNQWVSQESPGRALGVIAGFIDERPGLDLYIANDMSANHLWSPTATSNTSDSKAFQLEDLGVIRGVGVSGQSRAQASMGVAMGDADSDGDLDLYVTHFSKDYNTFYEQVAPGLWSDNTYGLGLVQPTSELLGFGTEFVDFDNNGSMELVVANGHVHDIKEEGFEQAMLPQLFLRQADGRWSEADGAQVGDYFTKKHVGRALLTCDLNRDGKKDLLITSLFSPHSLLINDTPDAGQSISVQLVATKSERDAIGAVVAGSFNGMTNAAQLVAGEGFLGSQQRQIILGAGDHDEAQGLTVTWPSGWVENFGDLPTGQEYVLIEGSGEAFSVAK</sequence>
<organism evidence="4 5">
    <name type="scientific">Stieleria bergensis</name>
    <dbReference type="NCBI Taxonomy" id="2528025"/>
    <lineage>
        <taxon>Bacteria</taxon>
        <taxon>Pseudomonadati</taxon>
        <taxon>Planctomycetota</taxon>
        <taxon>Planctomycetia</taxon>
        <taxon>Pirellulales</taxon>
        <taxon>Pirellulaceae</taxon>
        <taxon>Stieleria</taxon>
    </lineage>
</organism>
<dbReference type="SUPFAM" id="SSF69318">
    <property type="entry name" value="Integrin alpha N-terminal domain"/>
    <property type="match status" value="1"/>
</dbReference>
<evidence type="ECO:0000313" key="5">
    <source>
        <dbReference type="Proteomes" id="UP000315003"/>
    </source>
</evidence>
<feature type="region of interest" description="Disordered" evidence="2">
    <location>
        <begin position="46"/>
        <end position="85"/>
    </location>
</feature>
<dbReference type="Proteomes" id="UP000315003">
    <property type="component" value="Chromosome"/>
</dbReference>
<gene>
    <name evidence="4" type="ORF">SV7mr_27010</name>
</gene>
<dbReference type="InterPro" id="IPR028994">
    <property type="entry name" value="Integrin_alpha_N"/>
</dbReference>
<dbReference type="EMBL" id="CP036272">
    <property type="protein sequence ID" value="QDT60184.1"/>
    <property type="molecule type" value="Genomic_DNA"/>
</dbReference>
<keyword evidence="5" id="KW-1185">Reference proteome</keyword>
<dbReference type="InterPro" id="IPR013517">
    <property type="entry name" value="FG-GAP"/>
</dbReference>
<evidence type="ECO:0000313" key="4">
    <source>
        <dbReference type="EMBL" id="QDT60184.1"/>
    </source>
</evidence>
<dbReference type="AlphaFoldDB" id="A0A517SVM7"/>
<dbReference type="Gene3D" id="1.25.40.10">
    <property type="entry name" value="Tetratricopeptide repeat domain"/>
    <property type="match status" value="2"/>
</dbReference>
<dbReference type="OrthoDB" id="5287961at2"/>
<dbReference type="SUPFAM" id="SSF48452">
    <property type="entry name" value="TPR-like"/>
    <property type="match status" value="1"/>
</dbReference>
<dbReference type="Gene3D" id="2.130.10.130">
    <property type="entry name" value="Integrin alpha, N-terminal"/>
    <property type="match status" value="2"/>
</dbReference>
<evidence type="ECO:0000259" key="3">
    <source>
        <dbReference type="Pfam" id="PF07593"/>
    </source>
</evidence>
<accession>A0A517SVM7</accession>
<protein>
    <submittedName>
        <fullName evidence="4">FG-GAP repeat protein</fullName>
    </submittedName>
</protein>
<feature type="compositionally biased region" description="Polar residues" evidence="2">
    <location>
        <begin position="46"/>
        <end position="60"/>
    </location>
</feature>
<evidence type="ECO:0000256" key="2">
    <source>
        <dbReference type="SAM" id="MobiDB-lite"/>
    </source>
</evidence>
<dbReference type="InterPro" id="IPR011519">
    <property type="entry name" value="UnbV_ASPIC"/>
</dbReference>
<name>A0A517SVM7_9BACT</name>
<feature type="domain" description="ASPIC/UnbV" evidence="3">
    <location>
        <begin position="952"/>
        <end position="1018"/>
    </location>
</feature>
<dbReference type="PANTHER" id="PTHR16026:SF0">
    <property type="entry name" value="CARTILAGE ACIDIC PROTEIN 1"/>
    <property type="match status" value="1"/>
</dbReference>
<reference evidence="4 5" key="1">
    <citation type="submission" date="2019-02" db="EMBL/GenBank/DDBJ databases">
        <title>Deep-cultivation of Planctomycetes and their phenomic and genomic characterization uncovers novel biology.</title>
        <authorList>
            <person name="Wiegand S."/>
            <person name="Jogler M."/>
            <person name="Boedeker C."/>
            <person name="Pinto D."/>
            <person name="Vollmers J."/>
            <person name="Rivas-Marin E."/>
            <person name="Kohn T."/>
            <person name="Peeters S.H."/>
            <person name="Heuer A."/>
            <person name="Rast P."/>
            <person name="Oberbeckmann S."/>
            <person name="Bunk B."/>
            <person name="Jeske O."/>
            <person name="Meyerdierks A."/>
            <person name="Storesund J.E."/>
            <person name="Kallscheuer N."/>
            <person name="Luecker S."/>
            <person name="Lage O.M."/>
            <person name="Pohl T."/>
            <person name="Merkel B.J."/>
            <person name="Hornburger P."/>
            <person name="Mueller R.-W."/>
            <person name="Bruemmer F."/>
            <person name="Labrenz M."/>
            <person name="Spormann A.M."/>
            <person name="Op den Camp H."/>
            <person name="Overmann J."/>
            <person name="Amann R."/>
            <person name="Jetten M.S.M."/>
            <person name="Mascher T."/>
            <person name="Medema M.H."/>
            <person name="Devos D.P."/>
            <person name="Kaster A.-K."/>
            <person name="Ovreas L."/>
            <person name="Rohde M."/>
            <person name="Galperin M.Y."/>
            <person name="Jogler C."/>
        </authorList>
    </citation>
    <scope>NUCLEOTIDE SEQUENCE [LARGE SCALE GENOMIC DNA]</scope>
    <source>
        <strain evidence="4 5">SV_7m_r</strain>
    </source>
</reference>
<dbReference type="Pfam" id="PF07593">
    <property type="entry name" value="UnbV_ASPIC"/>
    <property type="match status" value="1"/>
</dbReference>
<dbReference type="InterPro" id="IPR011990">
    <property type="entry name" value="TPR-like_helical_dom_sf"/>
</dbReference>
<dbReference type="InterPro" id="IPR027039">
    <property type="entry name" value="Crtac1"/>
</dbReference>
<dbReference type="Pfam" id="PF13517">
    <property type="entry name" value="FG-GAP_3"/>
    <property type="match status" value="1"/>
</dbReference>
<proteinExistence type="predicted"/>
<keyword evidence="1" id="KW-0732">Signal</keyword>
<dbReference type="PANTHER" id="PTHR16026">
    <property type="entry name" value="CARTILAGE ACIDIC PROTEIN 1"/>
    <property type="match status" value="1"/>
</dbReference>